<dbReference type="Proteomes" id="UP001301958">
    <property type="component" value="Unassembled WGS sequence"/>
</dbReference>
<comment type="caution">
    <text evidence="1">The sequence shown here is derived from an EMBL/GenBank/DDBJ whole genome shotgun (WGS) entry which is preliminary data.</text>
</comment>
<sequence length="290" mass="32396">MFDEKLSLIQEGDPLPSPYEPQPIPTPLILIHDGGGTIFSYHCLGLLQPKRKLYGIANPHYDQNPDSFTPQFNGGGIPEMAAEYLSYIKKVFPWGGKIILGGWSLGGLVSLQLSKLISLNPSLRIEVVGIVMIDSVCPIVPDDGLTRNIVQHLVQWGENTREDTKRKVLRCFDEAIRMVGEWQMPEWDSRKKSPPSVILLKARESVPVAEEGGITRVDIHRGDRVLGWDGYRQGLIKSVVEVPGNHFNLFEPDGANLEAVTQELGRACVELERMYLEEKRAAGGVQRGFW</sequence>
<dbReference type="Gene3D" id="3.40.50.1820">
    <property type="entry name" value="alpha/beta hydrolase"/>
    <property type="match status" value="1"/>
</dbReference>
<organism evidence="1 2">
    <name type="scientific">Podospora fimiseda</name>
    <dbReference type="NCBI Taxonomy" id="252190"/>
    <lineage>
        <taxon>Eukaryota</taxon>
        <taxon>Fungi</taxon>
        <taxon>Dikarya</taxon>
        <taxon>Ascomycota</taxon>
        <taxon>Pezizomycotina</taxon>
        <taxon>Sordariomycetes</taxon>
        <taxon>Sordariomycetidae</taxon>
        <taxon>Sordariales</taxon>
        <taxon>Podosporaceae</taxon>
        <taxon>Podospora</taxon>
    </lineage>
</organism>
<proteinExistence type="predicted"/>
<gene>
    <name evidence="1" type="ORF">QBC38DRAFT_418138</name>
</gene>
<reference evidence="1" key="2">
    <citation type="submission" date="2023-05" db="EMBL/GenBank/DDBJ databases">
        <authorList>
            <consortium name="Lawrence Berkeley National Laboratory"/>
            <person name="Steindorff A."/>
            <person name="Hensen N."/>
            <person name="Bonometti L."/>
            <person name="Westerberg I."/>
            <person name="Brannstrom I.O."/>
            <person name="Guillou S."/>
            <person name="Cros-Aarteil S."/>
            <person name="Calhoun S."/>
            <person name="Haridas S."/>
            <person name="Kuo A."/>
            <person name="Mondo S."/>
            <person name="Pangilinan J."/>
            <person name="Riley R."/>
            <person name="Labutti K."/>
            <person name="Andreopoulos B."/>
            <person name="Lipzen A."/>
            <person name="Chen C."/>
            <person name="Yanf M."/>
            <person name="Daum C."/>
            <person name="Ng V."/>
            <person name="Clum A."/>
            <person name="Ohm R."/>
            <person name="Martin F."/>
            <person name="Silar P."/>
            <person name="Natvig D."/>
            <person name="Lalanne C."/>
            <person name="Gautier V."/>
            <person name="Ament-Velasquez S.L."/>
            <person name="Kruys A."/>
            <person name="Hutchinson M.I."/>
            <person name="Powell A.J."/>
            <person name="Barry K."/>
            <person name="Miller A.N."/>
            <person name="Grigoriev I.V."/>
            <person name="Debuchy R."/>
            <person name="Gladieux P."/>
            <person name="Thoren M.H."/>
            <person name="Johannesson H."/>
        </authorList>
    </citation>
    <scope>NUCLEOTIDE SEQUENCE</scope>
    <source>
        <strain evidence="1">CBS 990.96</strain>
    </source>
</reference>
<dbReference type="SUPFAM" id="SSF53474">
    <property type="entry name" value="alpha/beta-Hydrolases"/>
    <property type="match status" value="1"/>
</dbReference>
<keyword evidence="2" id="KW-1185">Reference proteome</keyword>
<accession>A0AAN7BNX6</accession>
<dbReference type="AlphaFoldDB" id="A0AAN7BNX6"/>
<name>A0AAN7BNX6_9PEZI</name>
<evidence type="ECO:0000313" key="1">
    <source>
        <dbReference type="EMBL" id="KAK4226854.1"/>
    </source>
</evidence>
<dbReference type="GO" id="GO:0016787">
    <property type="term" value="F:hydrolase activity"/>
    <property type="evidence" value="ECO:0007669"/>
    <property type="project" value="UniProtKB-KW"/>
</dbReference>
<dbReference type="InterPro" id="IPR029058">
    <property type="entry name" value="AB_hydrolase_fold"/>
</dbReference>
<dbReference type="EMBL" id="MU865340">
    <property type="protein sequence ID" value="KAK4226854.1"/>
    <property type="molecule type" value="Genomic_DNA"/>
</dbReference>
<reference evidence="1" key="1">
    <citation type="journal article" date="2023" name="Mol. Phylogenet. Evol.">
        <title>Genome-scale phylogeny and comparative genomics of the fungal order Sordariales.</title>
        <authorList>
            <person name="Hensen N."/>
            <person name="Bonometti L."/>
            <person name="Westerberg I."/>
            <person name="Brannstrom I.O."/>
            <person name="Guillou S."/>
            <person name="Cros-Aarteil S."/>
            <person name="Calhoun S."/>
            <person name="Haridas S."/>
            <person name="Kuo A."/>
            <person name="Mondo S."/>
            <person name="Pangilinan J."/>
            <person name="Riley R."/>
            <person name="LaButti K."/>
            <person name="Andreopoulos B."/>
            <person name="Lipzen A."/>
            <person name="Chen C."/>
            <person name="Yan M."/>
            <person name="Daum C."/>
            <person name="Ng V."/>
            <person name="Clum A."/>
            <person name="Steindorff A."/>
            <person name="Ohm R.A."/>
            <person name="Martin F."/>
            <person name="Silar P."/>
            <person name="Natvig D.O."/>
            <person name="Lalanne C."/>
            <person name="Gautier V."/>
            <person name="Ament-Velasquez S.L."/>
            <person name="Kruys A."/>
            <person name="Hutchinson M.I."/>
            <person name="Powell A.J."/>
            <person name="Barry K."/>
            <person name="Miller A.N."/>
            <person name="Grigoriev I.V."/>
            <person name="Debuchy R."/>
            <person name="Gladieux P."/>
            <person name="Hiltunen Thoren M."/>
            <person name="Johannesson H."/>
        </authorList>
    </citation>
    <scope>NUCLEOTIDE SEQUENCE</scope>
    <source>
        <strain evidence="1">CBS 990.96</strain>
    </source>
</reference>
<protein>
    <submittedName>
        <fullName evidence="1">Alpha/Beta hydrolase protein</fullName>
    </submittedName>
</protein>
<keyword evidence="1" id="KW-0378">Hydrolase</keyword>
<evidence type="ECO:0000313" key="2">
    <source>
        <dbReference type="Proteomes" id="UP001301958"/>
    </source>
</evidence>